<accession>A0ABQ2DVT8</accession>
<evidence type="ECO:0000313" key="2">
    <source>
        <dbReference type="EMBL" id="GGJ73600.1"/>
    </source>
</evidence>
<keyword evidence="3" id="KW-1185">Reference proteome</keyword>
<protein>
    <recommendedName>
        <fullName evidence="1">DUF4113 domain-containing protein</fullName>
    </recommendedName>
</protein>
<dbReference type="InterPro" id="IPR025188">
    <property type="entry name" value="DUF4113"/>
</dbReference>
<dbReference type="Proteomes" id="UP000606115">
    <property type="component" value="Unassembled WGS sequence"/>
</dbReference>
<gene>
    <name evidence="2" type="ORF">GCM10007173_35720</name>
</gene>
<feature type="domain" description="DUF4113" evidence="1">
    <location>
        <begin position="7"/>
        <end position="48"/>
    </location>
</feature>
<dbReference type="EMBL" id="BMKX01000013">
    <property type="protein sequence ID" value="GGJ73600.1"/>
    <property type="molecule type" value="Genomic_DNA"/>
</dbReference>
<organism evidence="2 3">
    <name type="scientific">Glutamicibacter ardleyensis</name>
    <dbReference type="NCBI Taxonomy" id="225894"/>
    <lineage>
        <taxon>Bacteria</taxon>
        <taxon>Bacillati</taxon>
        <taxon>Actinomycetota</taxon>
        <taxon>Actinomycetes</taxon>
        <taxon>Micrococcales</taxon>
        <taxon>Micrococcaceae</taxon>
        <taxon>Glutamicibacter</taxon>
    </lineage>
</organism>
<dbReference type="Pfam" id="PF13438">
    <property type="entry name" value="DUF4113"/>
    <property type="match status" value="1"/>
</dbReference>
<comment type="caution">
    <text evidence="2">The sequence shown here is derived from an EMBL/GenBank/DDBJ whole genome shotgun (WGS) entry which is preliminary data.</text>
</comment>
<evidence type="ECO:0000313" key="3">
    <source>
        <dbReference type="Proteomes" id="UP000606115"/>
    </source>
</evidence>
<reference evidence="3" key="1">
    <citation type="journal article" date="2019" name="Int. J. Syst. Evol. Microbiol.">
        <title>The Global Catalogue of Microorganisms (GCM) 10K type strain sequencing project: providing services to taxonomists for standard genome sequencing and annotation.</title>
        <authorList>
            <consortium name="The Broad Institute Genomics Platform"/>
            <consortium name="The Broad Institute Genome Sequencing Center for Infectious Disease"/>
            <person name="Wu L."/>
            <person name="Ma J."/>
        </authorList>
    </citation>
    <scope>NUCLEOTIDE SEQUENCE [LARGE SCALE GENOMIC DNA]</scope>
    <source>
        <strain evidence="3">CGMCC 1.3685</strain>
    </source>
</reference>
<name>A0ABQ2DVT8_9MICC</name>
<sequence>MIAQNRSHHGVKSIGLGTAGLQQGPAWQMRREMMSPRYTTHWKELLTVKAA</sequence>
<proteinExistence type="predicted"/>
<evidence type="ECO:0000259" key="1">
    <source>
        <dbReference type="Pfam" id="PF13438"/>
    </source>
</evidence>